<accession>A0A4R2PL44</accession>
<feature type="transmembrane region" description="Helical" evidence="1">
    <location>
        <begin position="390"/>
        <end position="407"/>
    </location>
</feature>
<evidence type="ECO:0000313" key="2">
    <source>
        <dbReference type="EMBL" id="TCP36322.1"/>
    </source>
</evidence>
<dbReference type="EMBL" id="SLXO01000003">
    <property type="protein sequence ID" value="TCP36322.1"/>
    <property type="molecule type" value="Genomic_DNA"/>
</dbReference>
<evidence type="ECO:0000313" key="3">
    <source>
        <dbReference type="Proteomes" id="UP000295399"/>
    </source>
</evidence>
<dbReference type="PANTHER" id="PTHR34219:SF3">
    <property type="entry name" value="BLL7967 PROTEIN"/>
    <property type="match status" value="1"/>
</dbReference>
<organism evidence="2 3">
    <name type="scientific">Rhodothalassium salexigens DSM 2132</name>
    <dbReference type="NCBI Taxonomy" id="1188247"/>
    <lineage>
        <taxon>Bacteria</taxon>
        <taxon>Pseudomonadati</taxon>
        <taxon>Pseudomonadota</taxon>
        <taxon>Alphaproteobacteria</taxon>
        <taxon>Rhodothalassiales</taxon>
        <taxon>Rhodothalassiaceae</taxon>
        <taxon>Rhodothalassium</taxon>
    </lineage>
</organism>
<reference evidence="2 3" key="1">
    <citation type="submission" date="2019-03" db="EMBL/GenBank/DDBJ databases">
        <title>Genomic Encyclopedia of Type Strains, Phase IV (KMG-IV): sequencing the most valuable type-strain genomes for metagenomic binning, comparative biology and taxonomic classification.</title>
        <authorList>
            <person name="Goeker M."/>
        </authorList>
    </citation>
    <scope>NUCLEOTIDE SEQUENCE [LARGE SCALE GENOMIC DNA]</scope>
    <source>
        <strain evidence="2 3">DSM 2132</strain>
    </source>
</reference>
<keyword evidence="1" id="KW-0472">Membrane</keyword>
<dbReference type="Proteomes" id="UP000295399">
    <property type="component" value="Unassembled WGS sequence"/>
</dbReference>
<feature type="transmembrane region" description="Helical" evidence="1">
    <location>
        <begin position="470"/>
        <end position="490"/>
    </location>
</feature>
<comment type="caution">
    <text evidence="2">The sequence shown here is derived from an EMBL/GenBank/DDBJ whole genome shotgun (WGS) entry which is preliminary data.</text>
</comment>
<feature type="transmembrane region" description="Helical" evidence="1">
    <location>
        <begin position="208"/>
        <end position="232"/>
    </location>
</feature>
<name>A0A4R2PL44_RHOSA</name>
<feature type="transmembrane region" description="Helical" evidence="1">
    <location>
        <begin position="413"/>
        <end position="433"/>
    </location>
</feature>
<proteinExistence type="predicted"/>
<keyword evidence="3" id="KW-1185">Reference proteome</keyword>
<keyword evidence="1" id="KW-1133">Transmembrane helix</keyword>
<feature type="transmembrane region" description="Helical" evidence="1">
    <location>
        <begin position="150"/>
        <end position="172"/>
    </location>
</feature>
<feature type="transmembrane region" description="Helical" evidence="1">
    <location>
        <begin position="445"/>
        <end position="464"/>
    </location>
</feature>
<dbReference type="InterPro" id="IPR005625">
    <property type="entry name" value="PepSY-ass_TM"/>
</dbReference>
<dbReference type="AlphaFoldDB" id="A0A4R2PL44"/>
<dbReference type="RefSeq" id="WP_132707872.1">
    <property type="nucleotide sequence ID" value="NZ_JACIGF010000003.1"/>
</dbReference>
<dbReference type="PANTHER" id="PTHR34219">
    <property type="entry name" value="IRON-REGULATED INNER MEMBRANE PROTEIN-RELATED"/>
    <property type="match status" value="1"/>
</dbReference>
<keyword evidence="1" id="KW-0812">Transmembrane</keyword>
<gene>
    <name evidence="2" type="ORF">EV659_103211</name>
</gene>
<dbReference type="OrthoDB" id="9776609at2"/>
<dbReference type="InParanoid" id="A0A4R2PL44"/>
<evidence type="ECO:0000256" key="1">
    <source>
        <dbReference type="SAM" id="Phobius"/>
    </source>
</evidence>
<protein>
    <submittedName>
        <fullName evidence="2">Putative iron-regulated membrane protein</fullName>
    </submittedName>
</protein>
<feature type="transmembrane region" description="Helical" evidence="1">
    <location>
        <begin position="349"/>
        <end position="370"/>
    </location>
</feature>
<sequence length="496" mass="52118">MTRSASSRTRPAAASRWPKASPLRVARALTAHGAIALAISALLYVLCVTGTLAVFQAEWQRWEQPAVSEFATVSPAAAERAARAMLARDPRPTDHLYLNLPTPDIPRLVVTTDHDAWVADASGALVAPEAHPWTQFLLDLHYYLTLPHTAGLIVVGILGVLLLAASLSGFLAHPRIFRDAFVWRRGSGQAAEADLHNRLSVWTAPFHLSVALTGAMLGLSTVLAIALGAAFFDGGPRAVFDPIFGAEPAGDDRPADLAAIAAPLGHMAETHPDLTVAHVIVHDPGTAGQHTAIIARHADRLIFGEYYLFDAEGRFTGTVGLADGTVGQQVAASVYQVHFGSFGGLPVKLAYGVFGVALCWIVASGMTLYFTKRARRGRPAPRLERAWTGVVWGTPGALGVTLVARLVGLTSAAGLAGLFWAALAVAVIAAVCLNARARAGRWGRVWAGGLPILAILLHALRHGGAAAEPLALGVSAAGILVALAAWRSLALRPVKS</sequence>
<dbReference type="Pfam" id="PF03929">
    <property type="entry name" value="PepSY_TM"/>
    <property type="match status" value="1"/>
</dbReference>
<feature type="transmembrane region" description="Helical" evidence="1">
    <location>
        <begin position="34"/>
        <end position="55"/>
    </location>
</feature>